<feature type="transmembrane region" description="Helical" evidence="24">
    <location>
        <begin position="173"/>
        <end position="191"/>
    </location>
</feature>
<evidence type="ECO:0000256" key="12">
    <source>
        <dbReference type="ARBA" id="ARBA00022695"/>
    </source>
</evidence>
<name>A0A3N4GU85_9LACT</name>
<evidence type="ECO:0000256" key="11">
    <source>
        <dbReference type="ARBA" id="ARBA00022692"/>
    </source>
</evidence>
<keyword evidence="26" id="KW-1185">Reference proteome</keyword>
<evidence type="ECO:0000256" key="22">
    <source>
        <dbReference type="ARBA" id="ARBA00032743"/>
    </source>
</evidence>
<feature type="transmembrane region" description="Helical" evidence="24">
    <location>
        <begin position="50"/>
        <end position="72"/>
    </location>
</feature>
<keyword evidence="11 24" id="KW-0812">Transmembrane</keyword>
<keyword evidence="13 24" id="KW-1133">Transmembrane helix</keyword>
<evidence type="ECO:0000256" key="2">
    <source>
        <dbReference type="ARBA" id="ARBA00004651"/>
    </source>
</evidence>
<keyword evidence="15 24" id="KW-0472">Membrane</keyword>
<evidence type="ECO:0000256" key="9">
    <source>
        <dbReference type="ARBA" id="ARBA00022516"/>
    </source>
</evidence>
<dbReference type="Pfam" id="PF01148">
    <property type="entry name" value="CTP_transf_1"/>
    <property type="match status" value="1"/>
</dbReference>
<comment type="similarity">
    <text evidence="5">Belongs to the CDS family.</text>
</comment>
<dbReference type="GO" id="GO:0016024">
    <property type="term" value="P:CDP-diacylglycerol biosynthetic process"/>
    <property type="evidence" value="ECO:0007669"/>
    <property type="project" value="TreeGrafter"/>
</dbReference>
<evidence type="ECO:0000256" key="13">
    <source>
        <dbReference type="ARBA" id="ARBA00022989"/>
    </source>
</evidence>
<dbReference type="EMBL" id="RKMG01000002">
    <property type="protein sequence ID" value="RPA65007.1"/>
    <property type="molecule type" value="Genomic_DNA"/>
</dbReference>
<feature type="transmembrane region" description="Helical" evidence="24">
    <location>
        <begin position="246"/>
        <end position="264"/>
    </location>
</feature>
<dbReference type="AlphaFoldDB" id="A0A3N4GU85"/>
<reference evidence="25 26" key="1">
    <citation type="submission" date="2018-11" db="EMBL/GenBank/DDBJ databases">
        <title>Aerococcus sp. SJQ22, whole genome shotgun sequence.</title>
        <authorList>
            <person name="Sun L."/>
            <person name="Gao X."/>
            <person name="Chen W."/>
            <person name="Huang K."/>
        </authorList>
    </citation>
    <scope>NUCLEOTIDE SEQUENCE [LARGE SCALE GENOMIC DNA]</scope>
    <source>
        <strain evidence="25 26">SJQ22</strain>
    </source>
</reference>
<evidence type="ECO:0000256" key="4">
    <source>
        <dbReference type="ARBA" id="ARBA00005189"/>
    </source>
</evidence>
<keyword evidence="16" id="KW-0594">Phospholipid biosynthesis</keyword>
<sequence length="265" mass="28985">MTQRVITAVVALAVFIPLLLIGGHPFDLMIAIIAVIAFREILQMAHIPFFSWQGIVGVLTMAFQLLPSYYLALFPQEIDFMTLYFAGVAVLLMIMVFKPESVNFETVGVISLAAVYVGRGFHLLIETRILGLLPVLYILLIIGGNDTFAYLVGRRIGRTPLAPKISPNKTIEGSVGGIVGAFVCTSIVLYFSNPFGLSIFDNVVLAIVLGLTGQLGDLVESAMKRHYQVKDSGNIMPGHGGFLDRFDSLLLVLPIFYFLIPFLGN</sequence>
<dbReference type="EC" id="2.7.7.41" evidence="6"/>
<evidence type="ECO:0000256" key="19">
    <source>
        <dbReference type="ARBA" id="ARBA00031825"/>
    </source>
</evidence>
<evidence type="ECO:0000256" key="17">
    <source>
        <dbReference type="ARBA" id="ARBA00023264"/>
    </source>
</evidence>
<feature type="transmembrane region" description="Helical" evidence="24">
    <location>
        <begin position="131"/>
        <end position="152"/>
    </location>
</feature>
<keyword evidence="12 25" id="KW-0548">Nucleotidyltransferase</keyword>
<proteinExistence type="inferred from homology"/>
<keyword evidence="8" id="KW-1003">Cell membrane</keyword>
<evidence type="ECO:0000256" key="8">
    <source>
        <dbReference type="ARBA" id="ARBA00022475"/>
    </source>
</evidence>
<evidence type="ECO:0000256" key="6">
    <source>
        <dbReference type="ARBA" id="ARBA00012487"/>
    </source>
</evidence>
<keyword evidence="17" id="KW-1208">Phospholipid metabolism</keyword>
<evidence type="ECO:0000256" key="14">
    <source>
        <dbReference type="ARBA" id="ARBA00023098"/>
    </source>
</evidence>
<gene>
    <name evidence="25" type="ORF">EF384_00920</name>
</gene>
<comment type="pathway">
    <text evidence="3">Phospholipid metabolism; CDP-diacylglycerol biosynthesis; CDP-diacylglycerol from sn-glycerol 3-phosphate: step 3/3.</text>
</comment>
<accession>A0A3N4GU85</accession>
<comment type="subcellular location">
    <subcellularLocation>
        <location evidence="2">Cell membrane</location>
        <topology evidence="2">Multi-pass membrane protein</topology>
    </subcellularLocation>
</comment>
<evidence type="ECO:0000256" key="18">
    <source>
        <dbReference type="ARBA" id="ARBA00029893"/>
    </source>
</evidence>
<evidence type="ECO:0000256" key="7">
    <source>
        <dbReference type="ARBA" id="ARBA00019373"/>
    </source>
</evidence>
<protein>
    <recommendedName>
        <fullName evidence="7">Phosphatidate cytidylyltransferase</fullName>
        <ecNumber evidence="6">2.7.7.41</ecNumber>
    </recommendedName>
    <alternativeName>
        <fullName evidence="20">CDP-DAG synthase</fullName>
    </alternativeName>
    <alternativeName>
        <fullName evidence="22">CDP-DG synthase</fullName>
    </alternativeName>
    <alternativeName>
        <fullName evidence="18">CDP-diacylglycerol synthase</fullName>
    </alternativeName>
    <alternativeName>
        <fullName evidence="21">CDP-diglyceride pyrophosphorylase</fullName>
    </alternativeName>
    <alternativeName>
        <fullName evidence="23">CDP-diglyceride synthase</fullName>
    </alternativeName>
    <alternativeName>
        <fullName evidence="19">CTP:phosphatidate cytidylyltransferase</fullName>
    </alternativeName>
</protein>
<dbReference type="Proteomes" id="UP000273977">
    <property type="component" value="Unassembled WGS sequence"/>
</dbReference>
<evidence type="ECO:0000256" key="24">
    <source>
        <dbReference type="SAM" id="Phobius"/>
    </source>
</evidence>
<comment type="caution">
    <text evidence="25">The sequence shown here is derived from an EMBL/GenBank/DDBJ whole genome shotgun (WGS) entry which is preliminary data.</text>
</comment>
<feature type="transmembrane region" description="Helical" evidence="24">
    <location>
        <begin position="78"/>
        <end position="97"/>
    </location>
</feature>
<feature type="transmembrane region" description="Helical" evidence="24">
    <location>
        <begin position="6"/>
        <end position="38"/>
    </location>
</feature>
<evidence type="ECO:0000256" key="20">
    <source>
        <dbReference type="ARBA" id="ARBA00032253"/>
    </source>
</evidence>
<organism evidence="25 26">
    <name type="scientific">Aerococcus agrisoli</name>
    <dbReference type="NCBI Taxonomy" id="2487350"/>
    <lineage>
        <taxon>Bacteria</taxon>
        <taxon>Bacillati</taxon>
        <taxon>Bacillota</taxon>
        <taxon>Bacilli</taxon>
        <taxon>Lactobacillales</taxon>
        <taxon>Aerococcaceae</taxon>
        <taxon>Aerococcus</taxon>
    </lineage>
</organism>
<evidence type="ECO:0000256" key="15">
    <source>
        <dbReference type="ARBA" id="ARBA00023136"/>
    </source>
</evidence>
<dbReference type="GO" id="GO:0004605">
    <property type="term" value="F:phosphatidate cytidylyltransferase activity"/>
    <property type="evidence" value="ECO:0007669"/>
    <property type="project" value="UniProtKB-EC"/>
</dbReference>
<evidence type="ECO:0000256" key="16">
    <source>
        <dbReference type="ARBA" id="ARBA00023209"/>
    </source>
</evidence>
<keyword evidence="10 25" id="KW-0808">Transferase</keyword>
<evidence type="ECO:0000256" key="10">
    <source>
        <dbReference type="ARBA" id="ARBA00022679"/>
    </source>
</evidence>
<keyword evidence="14" id="KW-0443">Lipid metabolism</keyword>
<dbReference type="PANTHER" id="PTHR46382">
    <property type="entry name" value="PHOSPHATIDATE CYTIDYLYLTRANSFERASE"/>
    <property type="match status" value="1"/>
</dbReference>
<dbReference type="PANTHER" id="PTHR46382:SF1">
    <property type="entry name" value="PHOSPHATIDATE CYTIDYLYLTRANSFERASE"/>
    <property type="match status" value="1"/>
</dbReference>
<evidence type="ECO:0000256" key="3">
    <source>
        <dbReference type="ARBA" id="ARBA00005119"/>
    </source>
</evidence>
<comment type="pathway">
    <text evidence="4">Lipid metabolism.</text>
</comment>
<dbReference type="RefSeq" id="WP_123779114.1">
    <property type="nucleotide sequence ID" value="NZ_RKMG01000002.1"/>
</dbReference>
<keyword evidence="9" id="KW-0444">Lipid biosynthesis</keyword>
<dbReference type="GO" id="GO:0005886">
    <property type="term" value="C:plasma membrane"/>
    <property type="evidence" value="ECO:0007669"/>
    <property type="project" value="UniProtKB-SubCell"/>
</dbReference>
<evidence type="ECO:0000313" key="26">
    <source>
        <dbReference type="Proteomes" id="UP000273977"/>
    </source>
</evidence>
<comment type="catalytic activity">
    <reaction evidence="1">
        <text>a 1,2-diacyl-sn-glycero-3-phosphate + CTP + H(+) = a CDP-1,2-diacyl-sn-glycerol + diphosphate</text>
        <dbReference type="Rhea" id="RHEA:16229"/>
        <dbReference type="ChEBI" id="CHEBI:15378"/>
        <dbReference type="ChEBI" id="CHEBI:33019"/>
        <dbReference type="ChEBI" id="CHEBI:37563"/>
        <dbReference type="ChEBI" id="CHEBI:58332"/>
        <dbReference type="ChEBI" id="CHEBI:58608"/>
        <dbReference type="EC" id="2.7.7.41"/>
    </reaction>
</comment>
<evidence type="ECO:0000256" key="1">
    <source>
        <dbReference type="ARBA" id="ARBA00001698"/>
    </source>
</evidence>
<dbReference type="OrthoDB" id="9799199at2"/>
<evidence type="ECO:0000313" key="25">
    <source>
        <dbReference type="EMBL" id="RPA65007.1"/>
    </source>
</evidence>
<evidence type="ECO:0000256" key="23">
    <source>
        <dbReference type="ARBA" id="ARBA00033406"/>
    </source>
</evidence>
<evidence type="ECO:0000256" key="5">
    <source>
        <dbReference type="ARBA" id="ARBA00010185"/>
    </source>
</evidence>
<evidence type="ECO:0000256" key="21">
    <source>
        <dbReference type="ARBA" id="ARBA00032396"/>
    </source>
</evidence>